<feature type="compositionally biased region" description="Polar residues" evidence="1">
    <location>
        <begin position="444"/>
        <end position="457"/>
    </location>
</feature>
<keyword evidence="2" id="KW-1133">Transmembrane helix</keyword>
<feature type="compositionally biased region" description="Basic and acidic residues" evidence="1">
    <location>
        <begin position="1208"/>
        <end position="1217"/>
    </location>
</feature>
<keyword evidence="4" id="KW-1185">Reference proteome</keyword>
<feature type="compositionally biased region" description="Basic and acidic residues" evidence="1">
    <location>
        <begin position="360"/>
        <end position="371"/>
    </location>
</feature>
<organism evidence="3">
    <name type="scientific">Salvia splendens</name>
    <name type="common">Scarlet sage</name>
    <dbReference type="NCBI Taxonomy" id="180675"/>
    <lineage>
        <taxon>Eukaryota</taxon>
        <taxon>Viridiplantae</taxon>
        <taxon>Streptophyta</taxon>
        <taxon>Embryophyta</taxon>
        <taxon>Tracheophyta</taxon>
        <taxon>Spermatophyta</taxon>
        <taxon>Magnoliopsida</taxon>
        <taxon>eudicotyledons</taxon>
        <taxon>Gunneridae</taxon>
        <taxon>Pentapetalae</taxon>
        <taxon>asterids</taxon>
        <taxon>lamiids</taxon>
        <taxon>Lamiales</taxon>
        <taxon>Lamiaceae</taxon>
        <taxon>Nepetoideae</taxon>
        <taxon>Mentheae</taxon>
        <taxon>Salviinae</taxon>
        <taxon>Salvia</taxon>
        <taxon>Salvia subgen. Calosphace</taxon>
        <taxon>core Calosphace</taxon>
    </lineage>
</organism>
<sequence>MFAASKVTLTHFSIYIHIIVSILFRSLIFRLNECCLYCYAFCLFLGVYFAARSEALVWEGMKQSTRLSSAVFQLTPTRTRLDDFLASSTLLEVKQRCDLIIIANDRKEKIASGLLNPFLAHLKTAQDQIDKGGYSILLEPETGSDASWFTKATLKRFVRFVSTPEILERVFTIETEIVHIGEAIALQSCNDIGQSNVESQRGKSLGGYEASDATLITLKLLTGGKSVANANDEKAIVLYTPGALPPVANGSCSQEENPKVQLLKVLETRKTALQKEQGMAFARAVAAGFDIDHVAALVSFAECFGALRLMEACSRFIDLWKCKHETGQWLDIEASEALSPQPNFKASGIVLSSPCNNQDDSNHELASEHIGKSGSHNADNPVSNGQQEHFQGQVPHLVYPPWPMHASPGGQPVFQAYPVQGMPYYHPYAGNGPFVQPHHYSLEHSPSNLGSHLGQNRQRPDVRDSNNESEMKETGRTSSLDDTESDEETSQSRRSRKISGGSSKKKSGRVVIRNINFINSKGKKSGSDTNSESHSDMDAESENVDEDVINRSSKRGGSQLRSVDRLNLNHDDVSVMGKNTDDRHWQAFQDCLLRGKDEDADADNEGMFAMEKGVKLKRHANAASDDPLALGAHDEDEMQDNRMKDIHGINGSASRRLRGCGSEVQFASADSDFTESGGRRDIQCSESNGKRILHSTTHEDYMIGNKLSQTNIRNSSDPLALNRYENTNKNDRESSPGMADETLVGPLRSMSLDQDGGTDRNVIDMDSEIPSKYQKSGPEGNKIKVEYEPNDLSMIPERGIDKRSIAYDPALGYEMQVCAELSGKKGGKDVTNVKGGLKKSDKDRRAKVASESLQKQRTGGPLRKAKPSKMNPLEDARARADSLRTYKADLQKMKKEQEEAQRKRLETLKLERQKRIAAKGGTSGVKAFTPSPQAKQLHTKTSPATNRGSKFSDSEPGSSSPLQRSKVRTSVGSGVLNKASKASVLSEGSQKAGNRLIRSATSLSEAKRETNGITPEPKASMSRIRRLSEPKTVTNSPVIAMKARSAEAVLKRKLPEGPERNKVSAIINLDRSKAATLPELKIKTGKLPVNADETISKVKEGQKVIGARPSIAPEKADLNAKICNQTRELDIDENPIVEKTVVVLESEKPSAPTLKSLERKLEVCSQQHNDLDIGEKSIAIHAPISSMDGVDKELITCQLNKQSDYNEVKSSYSEKDAPNFASNSASEQPYRAPHARASSLEDPSTYRAEYGKAPLANSAMPPRAEETLKARVLDVKALKMEINQVHSEKTSTKESSKGLRRLLKFGKKNHTSSVDRSIDSECTTADGSDHDNARKTTSTGEVHTLKNLISQDESSPDGNAPQKSKFFAPYSAYKVYPMLEVYICAVGTLFLSYSRGKSNERRVLFEEQPLVPEIPLFAKYPGSG</sequence>
<evidence type="ECO:0000313" key="4">
    <source>
        <dbReference type="Proteomes" id="UP000298416"/>
    </source>
</evidence>
<dbReference type="PANTHER" id="PTHR31008:SF2">
    <property type="entry name" value="COP1-INTERACTING PROTEIN-LIKE PROTEIN"/>
    <property type="match status" value="1"/>
</dbReference>
<evidence type="ECO:0000313" key="3">
    <source>
        <dbReference type="EMBL" id="KAG6420060.1"/>
    </source>
</evidence>
<feature type="region of interest" description="Disordered" evidence="1">
    <location>
        <begin position="1310"/>
        <end position="1340"/>
    </location>
</feature>
<feature type="compositionally biased region" description="Basic and acidic residues" evidence="1">
    <location>
        <begin position="458"/>
        <end position="475"/>
    </location>
</feature>
<comment type="caution">
    <text evidence="3">The sequence shown here is derived from an EMBL/GenBank/DDBJ whole genome shotgun (WGS) entry which is preliminary data.</text>
</comment>
<feature type="compositionally biased region" description="Basic residues" evidence="1">
    <location>
        <begin position="493"/>
        <end position="508"/>
    </location>
</feature>
<feature type="compositionally biased region" description="Polar residues" evidence="1">
    <location>
        <begin position="930"/>
        <end position="972"/>
    </location>
</feature>
<dbReference type="PANTHER" id="PTHR31008">
    <property type="entry name" value="COP1-INTERACTING PROTEIN-RELATED"/>
    <property type="match status" value="1"/>
</dbReference>
<protein>
    <recommendedName>
        <fullName evidence="5">COP1-interacting protein 7</fullName>
    </recommendedName>
</protein>
<feature type="region of interest" description="Disordered" evidence="1">
    <location>
        <begin position="911"/>
        <end position="974"/>
    </location>
</feature>
<keyword evidence="2" id="KW-0472">Membrane</keyword>
<gene>
    <name evidence="3" type="ORF">SASPL_116575</name>
</gene>
<feature type="region of interest" description="Disordered" evidence="1">
    <location>
        <begin position="827"/>
        <end position="879"/>
    </location>
</feature>
<feature type="region of interest" description="Disordered" evidence="1">
    <location>
        <begin position="357"/>
        <end position="387"/>
    </location>
</feature>
<feature type="region of interest" description="Disordered" evidence="1">
    <location>
        <begin position="1208"/>
        <end position="1243"/>
    </location>
</feature>
<reference evidence="3" key="1">
    <citation type="submission" date="2018-01" db="EMBL/GenBank/DDBJ databases">
        <authorList>
            <person name="Mao J.F."/>
        </authorList>
    </citation>
    <scope>NUCLEOTIDE SEQUENCE</scope>
    <source>
        <strain evidence="3">Huo1</strain>
        <tissue evidence="3">Leaf</tissue>
    </source>
</reference>
<feature type="region of interest" description="Disordered" evidence="1">
    <location>
        <begin position="436"/>
        <end position="563"/>
    </location>
</feature>
<feature type="compositionally biased region" description="Polar residues" evidence="1">
    <location>
        <begin position="1311"/>
        <end position="1326"/>
    </location>
</feature>
<name>A0A8X8XT78_SALSN</name>
<feature type="transmembrane region" description="Helical" evidence="2">
    <location>
        <begin position="12"/>
        <end position="29"/>
    </location>
</feature>
<feature type="transmembrane region" description="Helical" evidence="2">
    <location>
        <begin position="36"/>
        <end position="58"/>
    </location>
</feature>
<reference evidence="3" key="2">
    <citation type="submission" date="2020-08" db="EMBL/GenBank/DDBJ databases">
        <title>Plant Genome Project.</title>
        <authorList>
            <person name="Zhang R.-G."/>
        </authorList>
    </citation>
    <scope>NUCLEOTIDE SEQUENCE</scope>
    <source>
        <strain evidence="3">Huo1</strain>
        <tissue evidence="3">Leaf</tissue>
    </source>
</reference>
<accession>A0A8X8XT78</accession>
<dbReference type="EMBL" id="PNBA02000006">
    <property type="protein sequence ID" value="KAG6420060.1"/>
    <property type="molecule type" value="Genomic_DNA"/>
</dbReference>
<feature type="region of interest" description="Disordered" evidence="1">
    <location>
        <begin position="999"/>
        <end position="1033"/>
    </location>
</feature>
<proteinExistence type="predicted"/>
<keyword evidence="2" id="KW-0812">Transmembrane</keyword>
<evidence type="ECO:0000256" key="2">
    <source>
        <dbReference type="SAM" id="Phobius"/>
    </source>
</evidence>
<feature type="compositionally biased region" description="Polar residues" evidence="1">
    <location>
        <begin position="374"/>
        <end position="387"/>
    </location>
</feature>
<evidence type="ECO:0000256" key="1">
    <source>
        <dbReference type="SAM" id="MobiDB-lite"/>
    </source>
</evidence>
<feature type="compositionally biased region" description="Acidic residues" evidence="1">
    <location>
        <begin position="538"/>
        <end position="547"/>
    </location>
</feature>
<evidence type="ECO:0008006" key="5">
    <source>
        <dbReference type="Google" id="ProtNLM"/>
    </source>
</evidence>
<dbReference type="Proteomes" id="UP000298416">
    <property type="component" value="Unassembled WGS sequence"/>
</dbReference>
<feature type="compositionally biased region" description="Basic and acidic residues" evidence="1">
    <location>
        <begin position="838"/>
        <end position="848"/>
    </location>
</feature>